<reference evidence="2" key="1">
    <citation type="submission" date="2017-09" db="EMBL/GenBank/DDBJ databases">
        <title>Contemporary evolution of a Lepidopteran species, Heliothis virescens, in response to modern agricultural practices.</title>
        <authorList>
            <person name="Fritz M.L."/>
            <person name="Deyonke A.M."/>
            <person name="Papanicolaou A."/>
            <person name="Micinski S."/>
            <person name="Westbrook J."/>
            <person name="Gould F."/>
        </authorList>
    </citation>
    <scope>NUCLEOTIDE SEQUENCE [LARGE SCALE GENOMIC DNA]</scope>
    <source>
        <strain evidence="2">HvINT-</strain>
        <tissue evidence="2">Whole body</tissue>
    </source>
</reference>
<accession>A0A2A4ITR1</accession>
<organism evidence="2">
    <name type="scientific">Heliothis virescens</name>
    <name type="common">Tobacco budworm moth</name>
    <dbReference type="NCBI Taxonomy" id="7102"/>
    <lineage>
        <taxon>Eukaryota</taxon>
        <taxon>Metazoa</taxon>
        <taxon>Ecdysozoa</taxon>
        <taxon>Arthropoda</taxon>
        <taxon>Hexapoda</taxon>
        <taxon>Insecta</taxon>
        <taxon>Pterygota</taxon>
        <taxon>Neoptera</taxon>
        <taxon>Endopterygota</taxon>
        <taxon>Lepidoptera</taxon>
        <taxon>Glossata</taxon>
        <taxon>Ditrysia</taxon>
        <taxon>Noctuoidea</taxon>
        <taxon>Noctuidae</taxon>
        <taxon>Heliothinae</taxon>
        <taxon>Heliothis</taxon>
    </lineage>
</organism>
<evidence type="ECO:0000313" key="2">
    <source>
        <dbReference type="EMBL" id="PCG62654.1"/>
    </source>
</evidence>
<evidence type="ECO:0000256" key="1">
    <source>
        <dbReference type="SAM" id="MobiDB-lite"/>
    </source>
</evidence>
<proteinExistence type="predicted"/>
<comment type="caution">
    <text evidence="2">The sequence shown here is derived from an EMBL/GenBank/DDBJ whole genome shotgun (WGS) entry which is preliminary data.</text>
</comment>
<dbReference type="AlphaFoldDB" id="A0A2A4ITR1"/>
<dbReference type="EMBL" id="NWSH01008202">
    <property type="protein sequence ID" value="PCG62654.1"/>
    <property type="molecule type" value="Genomic_DNA"/>
</dbReference>
<gene>
    <name evidence="2" type="ORF">B5V51_13959</name>
</gene>
<protein>
    <submittedName>
        <fullName evidence="2">Uncharacterized protein</fullName>
    </submittedName>
</protein>
<feature type="compositionally biased region" description="Acidic residues" evidence="1">
    <location>
        <begin position="64"/>
        <end position="73"/>
    </location>
</feature>
<name>A0A2A4ITR1_HELVI</name>
<feature type="compositionally biased region" description="Basic and acidic residues" evidence="1">
    <location>
        <begin position="22"/>
        <end position="36"/>
    </location>
</feature>
<sequence>MWSSKSKIESLTLKALASITPDDWKQRSEPRKRLEEEYGITDELFITNTADDSESSDSNSETNSESDNDDELV</sequence>
<feature type="region of interest" description="Disordered" evidence="1">
    <location>
        <begin position="22"/>
        <end position="73"/>
    </location>
</feature>